<protein>
    <submittedName>
        <fullName evidence="3">Molecular chaperone DnaJ</fullName>
    </submittedName>
</protein>
<evidence type="ECO:0000313" key="4">
    <source>
        <dbReference type="Proteomes" id="UP001491691"/>
    </source>
</evidence>
<comment type="caution">
    <text evidence="3">The sequence shown here is derived from an EMBL/GenBank/DDBJ whole genome shotgun (WGS) entry which is preliminary data.</text>
</comment>
<evidence type="ECO:0000313" key="3">
    <source>
        <dbReference type="EMBL" id="MEQ3346396.1"/>
    </source>
</evidence>
<keyword evidence="2" id="KW-0175">Coiled coil</keyword>
<feature type="coiled-coil region" evidence="2">
    <location>
        <begin position="193"/>
        <end position="266"/>
    </location>
</feature>
<dbReference type="EMBL" id="JBBNPP010000003">
    <property type="protein sequence ID" value="MEQ3346396.1"/>
    <property type="molecule type" value="Genomic_DNA"/>
</dbReference>
<organism evidence="3 4">
    <name type="scientific">Peptoniphilus senegalensis</name>
    <dbReference type="NCBI Taxonomy" id="1465757"/>
    <lineage>
        <taxon>Bacteria</taxon>
        <taxon>Bacillati</taxon>
        <taxon>Bacillota</taxon>
        <taxon>Tissierellia</taxon>
        <taxon>Tissierellales</taxon>
        <taxon>Peptoniphilaceae</taxon>
        <taxon>Peptoniphilus</taxon>
    </lineage>
</organism>
<dbReference type="Proteomes" id="UP001491691">
    <property type="component" value="Unassembled WGS sequence"/>
</dbReference>
<sequence>MGQVIEFPNDKKAREKIRELKKTLESLVFERDNLIFVICENIKTAYMLTFGSLEYRLYKAYCKYLRLKRKRDMIQAKKNRQEKIKMEVIDMKLDEEFCDYKKKLDEKTQEINDALKRSKGEVLSDEDVKLLKKCYKSIVKKLHPDINPNVTDAEKELFYKASEAYKEGDLTSLQIIFDVVCSEEEKDDAALSGKSLEDEVKRLEDLVSDIQKDIDFIKSTPPYTWSILVEDEKKKAERLKDLEQDLKSFKNAIRTQEEAIKDLMRDEI</sequence>
<evidence type="ECO:0000256" key="1">
    <source>
        <dbReference type="ARBA" id="ARBA00022705"/>
    </source>
</evidence>
<dbReference type="SUPFAM" id="SSF46565">
    <property type="entry name" value="Chaperone J-domain"/>
    <property type="match status" value="1"/>
</dbReference>
<evidence type="ECO:0000256" key="2">
    <source>
        <dbReference type="SAM" id="Coils"/>
    </source>
</evidence>
<keyword evidence="1" id="KW-0235">DNA replication</keyword>
<dbReference type="RefSeq" id="WP_349188293.1">
    <property type="nucleotide sequence ID" value="NZ_JBBNPP010000003.1"/>
</dbReference>
<name>A0ABV1IZQ3_9FIRM</name>
<accession>A0ABV1IZQ3</accession>
<gene>
    <name evidence="3" type="ORF">AAA073_02965</name>
</gene>
<reference evidence="3 4" key="1">
    <citation type="submission" date="2024-04" db="EMBL/GenBank/DDBJ databases">
        <title>Human intestinal bacterial collection.</title>
        <authorList>
            <person name="Pauvert C."/>
            <person name="Hitch T.C.A."/>
            <person name="Clavel T."/>
        </authorList>
    </citation>
    <scope>NUCLEOTIDE SEQUENCE [LARGE SCALE GENOMIC DNA]</scope>
    <source>
        <strain evidence="3 4">CLA-SR-H019</strain>
    </source>
</reference>
<dbReference type="InterPro" id="IPR036869">
    <property type="entry name" value="J_dom_sf"/>
</dbReference>
<proteinExistence type="predicted"/>
<keyword evidence="4" id="KW-1185">Reference proteome</keyword>